<feature type="compositionally biased region" description="Polar residues" evidence="2">
    <location>
        <begin position="1"/>
        <end position="14"/>
    </location>
</feature>
<feature type="compositionally biased region" description="Acidic residues" evidence="2">
    <location>
        <begin position="19"/>
        <end position="28"/>
    </location>
</feature>
<evidence type="ECO:0000256" key="2">
    <source>
        <dbReference type="SAM" id="MobiDB-lite"/>
    </source>
</evidence>
<evidence type="ECO:0000313" key="4">
    <source>
        <dbReference type="EMBL" id="TBU33415.1"/>
    </source>
</evidence>
<sequence length="477" mass="53157">MLIDSESQTSSISRTKPEEDAEEWEDVPNTDLARHDSDISVGRRANSVRQSTPSRTRRRKVGRTASVSLAQAHPTPRRVTTQPRLPTAAPRKAFELNSDQVQDVLTHGAASFVRYSGSIFTHAFQLLKRPLGYLVFLYLLGLLLGFLFAKFRAAFAPICWIPGISSSALCRVPQIPENVFKSPRRVDYPRLVEIQSSSFEQLLDGAIGGPALGLEIKKAEMATKDLITLVKYSQLKSRDSLAESLYNFVQDAKKTGKGLQKLTAKINGAVDNIMAINDYALNTIEGAQAQPNSLMRVIWPFGVEPPTQAAALEAFHKSMEVHASEMKRLILEVEVSFTNLDALEEHLSTLHDICARENLSMSSARDALLSDLWTILGGNRDRVRSFNANLELLRDLGEYRRRAAAHVAAAMHTLQAMGEDMEDLRERVSAPELVGDVVPVEVHMKSIRAGMDRLKEQRVKAKEREEMLMSRILGIDE</sequence>
<keyword evidence="3" id="KW-0472">Membrane</keyword>
<protein>
    <submittedName>
        <fullName evidence="4">Uncharacterized protein</fullName>
    </submittedName>
</protein>
<name>A0A4Q9N006_9APHY</name>
<keyword evidence="1" id="KW-0175">Coiled coil</keyword>
<keyword evidence="3" id="KW-0812">Transmembrane</keyword>
<reference evidence="4" key="1">
    <citation type="submission" date="2019-01" db="EMBL/GenBank/DDBJ databases">
        <title>Draft genome sequences of three monokaryotic isolates of the white-rot basidiomycete fungus Dichomitus squalens.</title>
        <authorList>
            <consortium name="DOE Joint Genome Institute"/>
            <person name="Lopez S.C."/>
            <person name="Andreopoulos B."/>
            <person name="Pangilinan J."/>
            <person name="Lipzen A."/>
            <person name="Riley R."/>
            <person name="Ahrendt S."/>
            <person name="Ng V."/>
            <person name="Barry K."/>
            <person name="Daum C."/>
            <person name="Grigoriev I.V."/>
            <person name="Hilden K.S."/>
            <person name="Makela M.R."/>
            <person name="de Vries R.P."/>
        </authorList>
    </citation>
    <scope>NUCLEOTIDE SEQUENCE [LARGE SCALE GENOMIC DNA]</scope>
    <source>
        <strain evidence="4">OM18370.1</strain>
    </source>
</reference>
<dbReference type="Proteomes" id="UP000292957">
    <property type="component" value="Unassembled WGS sequence"/>
</dbReference>
<keyword evidence="3" id="KW-1133">Transmembrane helix</keyword>
<organism evidence="4">
    <name type="scientific">Dichomitus squalens</name>
    <dbReference type="NCBI Taxonomy" id="114155"/>
    <lineage>
        <taxon>Eukaryota</taxon>
        <taxon>Fungi</taxon>
        <taxon>Dikarya</taxon>
        <taxon>Basidiomycota</taxon>
        <taxon>Agaricomycotina</taxon>
        <taxon>Agaricomycetes</taxon>
        <taxon>Polyporales</taxon>
        <taxon>Polyporaceae</taxon>
        <taxon>Dichomitus</taxon>
    </lineage>
</organism>
<dbReference type="AlphaFoldDB" id="A0A4Q9N006"/>
<proteinExistence type="predicted"/>
<feature type="coiled-coil region" evidence="1">
    <location>
        <begin position="407"/>
        <end position="471"/>
    </location>
</feature>
<feature type="region of interest" description="Disordered" evidence="2">
    <location>
        <begin position="1"/>
        <end position="85"/>
    </location>
</feature>
<dbReference type="OrthoDB" id="4179406at2759"/>
<dbReference type="EMBL" id="ML143391">
    <property type="protein sequence ID" value="TBU33415.1"/>
    <property type="molecule type" value="Genomic_DNA"/>
</dbReference>
<evidence type="ECO:0000256" key="1">
    <source>
        <dbReference type="SAM" id="Coils"/>
    </source>
</evidence>
<feature type="transmembrane region" description="Helical" evidence="3">
    <location>
        <begin position="131"/>
        <end position="149"/>
    </location>
</feature>
<gene>
    <name evidence="4" type="ORF">BD311DRAFT_712483</name>
</gene>
<accession>A0A4Q9N006</accession>
<evidence type="ECO:0000256" key="3">
    <source>
        <dbReference type="SAM" id="Phobius"/>
    </source>
</evidence>